<name>A0A8S0WYW4_CYCAE</name>
<organism evidence="1 2">
    <name type="scientific">Cyclocybe aegerita</name>
    <name type="common">Black poplar mushroom</name>
    <name type="synonym">Agrocybe aegerita</name>
    <dbReference type="NCBI Taxonomy" id="1973307"/>
    <lineage>
        <taxon>Eukaryota</taxon>
        <taxon>Fungi</taxon>
        <taxon>Dikarya</taxon>
        <taxon>Basidiomycota</taxon>
        <taxon>Agaricomycotina</taxon>
        <taxon>Agaricomycetes</taxon>
        <taxon>Agaricomycetidae</taxon>
        <taxon>Agaricales</taxon>
        <taxon>Agaricineae</taxon>
        <taxon>Bolbitiaceae</taxon>
        <taxon>Cyclocybe</taxon>
    </lineage>
</organism>
<reference evidence="1 2" key="1">
    <citation type="submission" date="2020-01" db="EMBL/GenBank/DDBJ databases">
        <authorList>
            <person name="Gupta K D."/>
        </authorList>
    </citation>
    <scope>NUCLEOTIDE SEQUENCE [LARGE SCALE GENOMIC DNA]</scope>
</reference>
<comment type="caution">
    <text evidence="1">The sequence shown here is derived from an EMBL/GenBank/DDBJ whole genome shotgun (WGS) entry which is preliminary data.</text>
</comment>
<gene>
    <name evidence="1" type="ORF">AAE3_LOCUS4446</name>
</gene>
<proteinExistence type="predicted"/>
<dbReference type="EMBL" id="CACVBS010000035">
    <property type="protein sequence ID" value="CAA7262268.1"/>
    <property type="molecule type" value="Genomic_DNA"/>
</dbReference>
<dbReference type="AlphaFoldDB" id="A0A8S0WYW4"/>
<sequence length="591" mass="65628">MALMPGDDEVTLQRDILLLSAGLHSTAPSTPVSTPEDYKKPEAPANLINAIVALLTTATTVGAPEDERDLAGNRVVAATVVSNEVDRIEAFIITRNPKATSKKGTASNRDYRVELLGGDQCKLHKILFSPTPQRGYVRWEQHVKDVFSIFNSWSKSSMDCSTRELAFYIFFLRRCYPKIVARMRTAEHLWGDHPLVILHEWTSGHQPTTPERFELSIPNYDDGSKTEEVHGWLASRGLQPNESGKFIVGPSDTLWWTSLLKEEYEALKESLGSAQEGPEVHCLIRAFAALTRIRALASSKLFERLLLAVPSLTDRLHEPNDFKDETVKDFRVGNRLERCVKTLVSLIPSMVQVIQFLKLRLGTSFTASLIIYPPALIPLYKPAYLEEIINGLSGTVLSQDAKDYMLYGSKVAIYSDKNVKEANPAMEAQFQLARASGKVDRLSQLLGFVSKGMAHCEAIIMRAVYTSKVNDSGMKLIPNLNPTGEMPIGVGKWCCWLCWKLHLHLNSVIPSSPIVVSGSHGIVYTWVTPAGLPLTFLKALRTDLANALDTAAKKARNVVTSMQSSICGETGIYISGTNKQFKNIIQFYNED</sequence>
<protein>
    <submittedName>
        <fullName evidence="1">Uncharacterized protein</fullName>
    </submittedName>
</protein>
<dbReference type="Proteomes" id="UP000467700">
    <property type="component" value="Unassembled WGS sequence"/>
</dbReference>
<accession>A0A8S0WYW4</accession>
<evidence type="ECO:0000313" key="2">
    <source>
        <dbReference type="Proteomes" id="UP000467700"/>
    </source>
</evidence>
<evidence type="ECO:0000313" key="1">
    <source>
        <dbReference type="EMBL" id="CAA7262268.1"/>
    </source>
</evidence>
<keyword evidence="2" id="KW-1185">Reference proteome</keyword>